<proteinExistence type="inferred from homology"/>
<comment type="similarity">
    <text evidence="2 14">Belongs to the peptidase T1B family. HslV subfamily.</text>
</comment>
<keyword evidence="9 14" id="KW-0915">Sodium</keyword>
<evidence type="ECO:0000313" key="15">
    <source>
        <dbReference type="EMBL" id="OSM06168.1"/>
    </source>
</evidence>
<dbReference type="STRING" id="1434232.MAIT1_01136"/>
<comment type="activity regulation">
    <text evidence="14">Allosterically activated by HslU binding.</text>
</comment>
<evidence type="ECO:0000256" key="1">
    <source>
        <dbReference type="ARBA" id="ARBA00004496"/>
    </source>
</evidence>
<dbReference type="FunFam" id="3.60.20.10:FF:000002">
    <property type="entry name" value="ATP-dependent protease subunit HslV"/>
    <property type="match status" value="1"/>
</dbReference>
<accession>A0A1Y2K7G5</accession>
<feature type="binding site" evidence="14">
    <location>
        <position position="164"/>
    </location>
    <ligand>
        <name>Na(+)</name>
        <dbReference type="ChEBI" id="CHEBI:29101"/>
    </ligand>
</feature>
<dbReference type="NCBIfam" id="NF003964">
    <property type="entry name" value="PRK05456.1"/>
    <property type="match status" value="1"/>
</dbReference>
<comment type="function">
    <text evidence="14">Protease subunit of a proteasome-like degradation complex believed to be a general protein degrading machinery.</text>
</comment>
<evidence type="ECO:0000313" key="16">
    <source>
        <dbReference type="Proteomes" id="UP000194003"/>
    </source>
</evidence>
<dbReference type="Gene3D" id="3.60.20.10">
    <property type="entry name" value="Glutamine Phosphoribosylpyrophosphate, subunit 1, domain 1"/>
    <property type="match status" value="1"/>
</dbReference>
<dbReference type="GO" id="GO:0051603">
    <property type="term" value="P:proteolysis involved in protein catabolic process"/>
    <property type="evidence" value="ECO:0007669"/>
    <property type="project" value="InterPro"/>
</dbReference>
<reference evidence="15 16" key="1">
    <citation type="journal article" date="2016" name="BMC Genomics">
        <title>Combined genomic and structural analyses of a cultured magnetotactic bacterium reveals its niche adaptation to a dynamic environment.</title>
        <authorList>
            <person name="Araujo A.C."/>
            <person name="Morillo V."/>
            <person name="Cypriano J."/>
            <person name="Teixeira L.C."/>
            <person name="Leao P."/>
            <person name="Lyra S."/>
            <person name="Almeida L.G."/>
            <person name="Bazylinski D.A."/>
            <person name="Vasconcellos A.T."/>
            <person name="Abreu F."/>
            <person name="Lins U."/>
        </authorList>
    </citation>
    <scope>NUCLEOTIDE SEQUENCE [LARGE SCALE GENOMIC DNA]</scope>
    <source>
        <strain evidence="15 16">IT-1</strain>
    </source>
</reference>
<dbReference type="InterPro" id="IPR001353">
    <property type="entry name" value="Proteasome_sua/b"/>
</dbReference>
<comment type="caution">
    <text evidence="15">The sequence shown here is derived from an EMBL/GenBank/DDBJ whole genome shotgun (WGS) entry which is preliminary data.</text>
</comment>
<evidence type="ECO:0000256" key="7">
    <source>
        <dbReference type="ARBA" id="ARBA00022723"/>
    </source>
</evidence>
<dbReference type="InterPro" id="IPR023333">
    <property type="entry name" value="Proteasome_suB-type"/>
</dbReference>
<evidence type="ECO:0000256" key="13">
    <source>
        <dbReference type="ARBA" id="ARBA00074399"/>
    </source>
</evidence>
<dbReference type="EC" id="3.4.25.2" evidence="12 14"/>
<keyword evidence="6 14" id="KW-0888">Threonine protease</keyword>
<comment type="catalytic activity">
    <reaction evidence="10 14">
        <text>ATP-dependent cleavage of peptide bonds with broad specificity.</text>
        <dbReference type="EC" id="3.4.25.2"/>
    </reaction>
</comment>
<dbReference type="RefSeq" id="WP_085441303.1">
    <property type="nucleotide sequence ID" value="NZ_LVJN01000016.1"/>
</dbReference>
<name>A0A1Y2K7G5_9PROT</name>
<keyword evidence="5 14" id="KW-0645">Protease</keyword>
<dbReference type="AlphaFoldDB" id="A0A1Y2K7G5"/>
<dbReference type="PANTHER" id="PTHR32194">
    <property type="entry name" value="METALLOPROTEASE TLDD"/>
    <property type="match status" value="1"/>
</dbReference>
<protein>
    <recommendedName>
        <fullName evidence="13 14">ATP-dependent protease subunit HslV</fullName>
        <ecNumber evidence="12 14">3.4.25.2</ecNumber>
    </recommendedName>
</protein>
<keyword evidence="7 14" id="KW-0479">Metal-binding</keyword>
<dbReference type="GO" id="GO:0005839">
    <property type="term" value="C:proteasome core complex"/>
    <property type="evidence" value="ECO:0007669"/>
    <property type="project" value="InterPro"/>
</dbReference>
<keyword evidence="16" id="KW-1185">Reference proteome</keyword>
<dbReference type="OrthoDB" id="9804884at2"/>
<dbReference type="PANTHER" id="PTHR32194:SF0">
    <property type="entry name" value="ATP-DEPENDENT PROTEASE SUBUNIT HSLV"/>
    <property type="match status" value="1"/>
</dbReference>
<evidence type="ECO:0000256" key="9">
    <source>
        <dbReference type="ARBA" id="ARBA00023053"/>
    </source>
</evidence>
<dbReference type="GO" id="GO:0009376">
    <property type="term" value="C:HslUV protease complex"/>
    <property type="evidence" value="ECO:0007669"/>
    <property type="project" value="UniProtKB-UniRule"/>
</dbReference>
<comment type="subcellular location">
    <subcellularLocation>
        <location evidence="1 14">Cytoplasm</location>
    </subcellularLocation>
</comment>
<evidence type="ECO:0000256" key="8">
    <source>
        <dbReference type="ARBA" id="ARBA00022801"/>
    </source>
</evidence>
<dbReference type="SUPFAM" id="SSF56235">
    <property type="entry name" value="N-terminal nucleophile aminohydrolases (Ntn hydrolases)"/>
    <property type="match status" value="1"/>
</dbReference>
<feature type="active site" evidence="14">
    <location>
        <position position="5"/>
    </location>
</feature>
<dbReference type="GO" id="GO:0046872">
    <property type="term" value="F:metal ion binding"/>
    <property type="evidence" value="ECO:0007669"/>
    <property type="project" value="UniProtKB-KW"/>
</dbReference>
<evidence type="ECO:0000256" key="5">
    <source>
        <dbReference type="ARBA" id="ARBA00022670"/>
    </source>
</evidence>
<feature type="binding site" evidence="14">
    <location>
        <position position="167"/>
    </location>
    <ligand>
        <name>Na(+)</name>
        <dbReference type="ChEBI" id="CHEBI:29101"/>
    </ligand>
</feature>
<keyword evidence="3 14" id="KW-0963">Cytoplasm</keyword>
<dbReference type="HAMAP" id="MF_00248">
    <property type="entry name" value="HslV"/>
    <property type="match status" value="1"/>
</dbReference>
<evidence type="ECO:0000256" key="11">
    <source>
        <dbReference type="ARBA" id="ARBA00064434"/>
    </source>
</evidence>
<evidence type="ECO:0000256" key="2">
    <source>
        <dbReference type="ARBA" id="ARBA00006053"/>
    </source>
</evidence>
<keyword evidence="4 14" id="KW-0021">Allosteric enzyme</keyword>
<evidence type="ECO:0000256" key="14">
    <source>
        <dbReference type="HAMAP-Rule" id="MF_00248"/>
    </source>
</evidence>
<dbReference type="GO" id="GO:0004298">
    <property type="term" value="F:threonine-type endopeptidase activity"/>
    <property type="evidence" value="ECO:0007669"/>
    <property type="project" value="UniProtKB-KW"/>
</dbReference>
<dbReference type="NCBIfam" id="TIGR03692">
    <property type="entry name" value="ATP_dep_HslV"/>
    <property type="match status" value="1"/>
</dbReference>
<dbReference type="PROSITE" id="PS51476">
    <property type="entry name" value="PROTEASOME_BETA_2"/>
    <property type="match status" value="1"/>
</dbReference>
<comment type="subunit">
    <text evidence="11 14">A double ring-shaped homohexamer of HslV is capped on each side by a ring-shaped HslU homohexamer. The assembly of the HslU/HslV complex is dependent on binding of ATP.</text>
</comment>
<dbReference type="CDD" id="cd01913">
    <property type="entry name" value="protease_HslV"/>
    <property type="match status" value="1"/>
</dbReference>
<sequence length="181" mass="19198">MFKGTTILSVRRGDQVVMGGDGQVSLGNTVAKANARKVRRMGPEGRVLAGFAGSTADAFTLFELFEGKLSKHGGNLTRAAVELAKEWRTDRMLRRLEAMLAVADRESSLLISGTGDVIEPEAGIIAIGSGGPYALAAARALHRHTELSAREVVEGALNIAAEICVYTNGNLTIEELSSDEN</sequence>
<dbReference type="InterPro" id="IPR029055">
    <property type="entry name" value="Ntn_hydrolases_N"/>
</dbReference>
<dbReference type="Pfam" id="PF00227">
    <property type="entry name" value="Proteasome"/>
    <property type="match status" value="1"/>
</dbReference>
<feature type="binding site" evidence="14">
    <location>
        <position position="161"/>
    </location>
    <ligand>
        <name>Na(+)</name>
        <dbReference type="ChEBI" id="CHEBI:29101"/>
    </ligand>
</feature>
<dbReference type="PIRSF" id="PIRSF039093">
    <property type="entry name" value="HslV"/>
    <property type="match status" value="1"/>
</dbReference>
<dbReference type="InterPro" id="IPR022281">
    <property type="entry name" value="ATP-dep_Prtase_HsIV_su"/>
</dbReference>
<evidence type="ECO:0000256" key="12">
    <source>
        <dbReference type="ARBA" id="ARBA00066335"/>
    </source>
</evidence>
<evidence type="ECO:0000256" key="3">
    <source>
        <dbReference type="ARBA" id="ARBA00022490"/>
    </source>
</evidence>
<organism evidence="15 16">
    <name type="scientific">Magnetofaba australis IT-1</name>
    <dbReference type="NCBI Taxonomy" id="1434232"/>
    <lineage>
        <taxon>Bacteria</taxon>
        <taxon>Pseudomonadati</taxon>
        <taxon>Pseudomonadota</taxon>
        <taxon>Magnetococcia</taxon>
        <taxon>Magnetococcales</taxon>
        <taxon>Magnetococcaceae</taxon>
        <taxon>Magnetofaba</taxon>
    </lineage>
</organism>
<evidence type="ECO:0000256" key="10">
    <source>
        <dbReference type="ARBA" id="ARBA00052385"/>
    </source>
</evidence>
<evidence type="ECO:0000256" key="4">
    <source>
        <dbReference type="ARBA" id="ARBA00022533"/>
    </source>
</evidence>
<dbReference type="Proteomes" id="UP000194003">
    <property type="component" value="Unassembled WGS sequence"/>
</dbReference>
<keyword evidence="8 14" id="KW-0378">Hydrolase</keyword>
<evidence type="ECO:0000256" key="6">
    <source>
        <dbReference type="ARBA" id="ARBA00022698"/>
    </source>
</evidence>
<gene>
    <name evidence="14" type="primary">hslV</name>
    <name evidence="15" type="ORF">MAIT1_01136</name>
</gene>
<dbReference type="EMBL" id="LVJN01000016">
    <property type="protein sequence ID" value="OSM06168.1"/>
    <property type="molecule type" value="Genomic_DNA"/>
</dbReference>